<name>A0A9W9X937_9EURO</name>
<protein>
    <submittedName>
        <fullName evidence="1">Uncharacterized protein</fullName>
    </submittedName>
</protein>
<organism evidence="1 2">
    <name type="scientific">Penicillium desertorum</name>
    <dbReference type="NCBI Taxonomy" id="1303715"/>
    <lineage>
        <taxon>Eukaryota</taxon>
        <taxon>Fungi</taxon>
        <taxon>Dikarya</taxon>
        <taxon>Ascomycota</taxon>
        <taxon>Pezizomycotina</taxon>
        <taxon>Eurotiomycetes</taxon>
        <taxon>Eurotiomycetidae</taxon>
        <taxon>Eurotiales</taxon>
        <taxon>Aspergillaceae</taxon>
        <taxon>Penicillium</taxon>
    </lineage>
</organism>
<dbReference type="EMBL" id="JAPWDO010000001">
    <property type="protein sequence ID" value="KAJ5485920.1"/>
    <property type="molecule type" value="Genomic_DNA"/>
</dbReference>
<dbReference type="Proteomes" id="UP001147760">
    <property type="component" value="Unassembled WGS sequence"/>
</dbReference>
<evidence type="ECO:0000313" key="1">
    <source>
        <dbReference type="EMBL" id="KAJ5485920.1"/>
    </source>
</evidence>
<evidence type="ECO:0000313" key="2">
    <source>
        <dbReference type="Proteomes" id="UP001147760"/>
    </source>
</evidence>
<accession>A0A9W9X937</accession>
<sequence length="86" mass="9611">MAAQVGKPWESHQLQMDAYNVVYCITYHTPYNYSTTQLLHINTFLTLYARNMISGVGQSTSYTAHIAASHSPALLDRQMQGRSTSA</sequence>
<reference evidence="1" key="1">
    <citation type="submission" date="2022-12" db="EMBL/GenBank/DDBJ databases">
        <authorList>
            <person name="Petersen C."/>
        </authorList>
    </citation>
    <scope>NUCLEOTIDE SEQUENCE</scope>
    <source>
        <strain evidence="1">IBT 17660</strain>
    </source>
</reference>
<proteinExistence type="predicted"/>
<comment type="caution">
    <text evidence="1">The sequence shown here is derived from an EMBL/GenBank/DDBJ whole genome shotgun (WGS) entry which is preliminary data.</text>
</comment>
<gene>
    <name evidence="1" type="ORF">N7530_000220</name>
</gene>
<reference evidence="1" key="2">
    <citation type="journal article" date="2023" name="IMA Fungus">
        <title>Comparative genomic study of the Penicillium genus elucidates a diverse pangenome and 15 lateral gene transfer events.</title>
        <authorList>
            <person name="Petersen C."/>
            <person name="Sorensen T."/>
            <person name="Nielsen M.R."/>
            <person name="Sondergaard T.E."/>
            <person name="Sorensen J.L."/>
            <person name="Fitzpatrick D.A."/>
            <person name="Frisvad J.C."/>
            <person name="Nielsen K.L."/>
        </authorList>
    </citation>
    <scope>NUCLEOTIDE SEQUENCE</scope>
    <source>
        <strain evidence="1">IBT 17660</strain>
    </source>
</reference>
<keyword evidence="2" id="KW-1185">Reference proteome</keyword>
<dbReference type="AlphaFoldDB" id="A0A9W9X937"/>